<dbReference type="AlphaFoldDB" id="A0A858RLI4"/>
<dbReference type="NCBIfam" id="TIGR02601">
    <property type="entry name" value="autotrns_rpt"/>
    <property type="match status" value="2"/>
</dbReference>
<keyword evidence="4" id="KW-1185">Reference proteome</keyword>
<keyword evidence="1 2" id="KW-0732">Signal</keyword>
<proteinExistence type="predicted"/>
<evidence type="ECO:0000313" key="4">
    <source>
        <dbReference type="Proteomes" id="UP000501812"/>
    </source>
</evidence>
<feature type="chain" id="PRO_5032887205" description="Autotransporter-associated beta strand repeat protein" evidence="2">
    <location>
        <begin position="22"/>
        <end position="864"/>
    </location>
</feature>
<evidence type="ECO:0000256" key="1">
    <source>
        <dbReference type="ARBA" id="ARBA00022729"/>
    </source>
</evidence>
<evidence type="ECO:0000313" key="3">
    <source>
        <dbReference type="EMBL" id="QJE97692.1"/>
    </source>
</evidence>
<gene>
    <name evidence="3" type="ORF">HHL09_18530</name>
</gene>
<dbReference type="EMBL" id="CP051774">
    <property type="protein sequence ID" value="QJE97692.1"/>
    <property type="molecule type" value="Genomic_DNA"/>
</dbReference>
<sequence>MKPRLPICTFLPLLGLSICQAGVNFSWEADLEGWTSAEGCSIVQSPTGATDGTQALAITTPMTSMWYSTPTQINLEQAARQSIFTGATELTLDLSYPDPGYNSWISDPSVEVIIQGEGVSWSPLGVRTISVGAAPQTFTWPLTVGQAASLANGSWAQIILKFTYGNGGTSTPNAVFYVDKLSSTVVIEPPPTTTHFWKGDISDSWAALNWTEDPEGTTPAAALPSNGSAGIGFSAAGAVNLSTVLGADQNVRSMIFSSSSGPIDIGGTHNLTLGEEGILMEAGGGPVTINTTGQVILGADQLWANNSGAMLSVDSVVSGNAELTTGGSGITFLLKPNTHTMGTKVQQGTLVVGDAQALGPATTLLTVAGGTVDLNGLSPTIGGLAGGLGGVITNLVSEPSTLTIDDTAGSTYGGAINDSFSGAISVVKKGTGPLVLGGNSTFSGSFVIEEGEVTANTSLFGAPTASSLGNAQFPDRVITVEEAGSLLFNINNVFGNQQANMSALPTIRLNGSSLNATRYNLIGNVVLNGGTLSHGSSDGGNYLGYQFKGQIDAIGTAPSYITTANGKGNHLSDETFFNVADVTGNAEADLVVSAPLTNQSGDFGTAPGGLSKTGPGTLSLENLNTYSGPTKVLEGTLSLTTPSLSDLAAVELSPGAVLDLNFADVDTVGSFVVNGAPKAQGTWGAVGSGADHESTQITGTGLLVVPGDPFADWIAGYPSLTGANAARGADPDLDGLTNLEEFAFNGDPTDKTISGKLRTRVETIGPAQALVITLPVRTGSVLSGTAPVMLATGNMSYEIGGTNDLSAFNQTVFEVTPALVGAPELPPLDAGWAYRTFRLDGNVGGGNPRGPKGFLQARIIDEAN</sequence>
<dbReference type="Pfam" id="PF12951">
    <property type="entry name" value="PATR"/>
    <property type="match status" value="2"/>
</dbReference>
<evidence type="ECO:0000256" key="2">
    <source>
        <dbReference type="SAM" id="SignalP"/>
    </source>
</evidence>
<accession>A0A858RLI4</accession>
<dbReference type="Proteomes" id="UP000501812">
    <property type="component" value="Chromosome"/>
</dbReference>
<organism evidence="3 4">
    <name type="scientific">Luteolibacter luteus</name>
    <dbReference type="NCBI Taxonomy" id="2728835"/>
    <lineage>
        <taxon>Bacteria</taxon>
        <taxon>Pseudomonadati</taxon>
        <taxon>Verrucomicrobiota</taxon>
        <taxon>Verrucomicrobiia</taxon>
        <taxon>Verrucomicrobiales</taxon>
        <taxon>Verrucomicrobiaceae</taxon>
        <taxon>Luteolibacter</taxon>
    </lineage>
</organism>
<protein>
    <recommendedName>
        <fullName evidence="5">Autotransporter-associated beta strand repeat protein</fullName>
    </recommendedName>
</protein>
<feature type="signal peptide" evidence="2">
    <location>
        <begin position="1"/>
        <end position="21"/>
    </location>
</feature>
<dbReference type="KEGG" id="luo:HHL09_18530"/>
<dbReference type="RefSeq" id="WP_169456118.1">
    <property type="nucleotide sequence ID" value="NZ_CP051774.1"/>
</dbReference>
<name>A0A858RLI4_9BACT</name>
<reference evidence="3 4" key="1">
    <citation type="submission" date="2020-04" db="EMBL/GenBank/DDBJ databases">
        <title>Luteolibacter sp. G-1-1-1 isolated from soil.</title>
        <authorList>
            <person name="Dahal R.H."/>
        </authorList>
    </citation>
    <scope>NUCLEOTIDE SEQUENCE [LARGE SCALE GENOMIC DNA]</scope>
    <source>
        <strain evidence="3 4">G-1-1-1</strain>
    </source>
</reference>
<dbReference type="InterPro" id="IPR013425">
    <property type="entry name" value="Autotrns_rpt"/>
</dbReference>
<evidence type="ECO:0008006" key="5">
    <source>
        <dbReference type="Google" id="ProtNLM"/>
    </source>
</evidence>